<evidence type="ECO:0000313" key="1">
    <source>
        <dbReference type="EMBL" id="MDR6270461.1"/>
    </source>
</evidence>
<gene>
    <name evidence="1" type="ORF">JOE69_002699</name>
</gene>
<organism evidence="1 2">
    <name type="scientific">Arthrobacter russicus</name>
    <dbReference type="NCBI Taxonomy" id="172040"/>
    <lineage>
        <taxon>Bacteria</taxon>
        <taxon>Bacillati</taxon>
        <taxon>Actinomycetota</taxon>
        <taxon>Actinomycetes</taxon>
        <taxon>Micrococcales</taxon>
        <taxon>Micrococcaceae</taxon>
        <taxon>Arthrobacter</taxon>
    </lineage>
</organism>
<comment type="caution">
    <text evidence="1">The sequence shown here is derived from an EMBL/GenBank/DDBJ whole genome shotgun (WGS) entry which is preliminary data.</text>
</comment>
<name>A0ABU1JDF4_9MICC</name>
<dbReference type="EMBL" id="JAVDQF010000001">
    <property type="protein sequence ID" value="MDR6270461.1"/>
    <property type="molecule type" value="Genomic_DNA"/>
</dbReference>
<sequence>MTSNPTDSPVAGAFRWVIPETVPDAPMQDREADLWTVEVLGASISFSGFSDLEMAELDRCWHRCNPRRGGRSAAVFVRHSGISWRQQHEDIVSLLTLAGINSVAGRRLMFHAGGISDPESGRSLALVAKSGTGKTTAIRNLARQFGYLSDETVAIDPASLQILPYPKPLSVLGPDGKRPKQQYSPEELALSEAHPDPVLHRIVLLHRVPGTDEPLVEPLGTAEALGLLVPDSSSLSRLDRGLVALAEVLTRTGGAIRVTYAENTQLTPLVPELLRQDRALAGSARDWTPVDLTVAGAPGSGHGGQLLRRVVPDDAIRLGESLAVLNGERFDVVSGIGAAIWTSARSWRTEQQLHAAVLAEYGAHPESERLVAEAVGSLQAAGLLLRSA</sequence>
<dbReference type="Proteomes" id="UP001185069">
    <property type="component" value="Unassembled WGS sequence"/>
</dbReference>
<proteinExistence type="predicted"/>
<evidence type="ECO:0000313" key="2">
    <source>
        <dbReference type="Proteomes" id="UP001185069"/>
    </source>
</evidence>
<dbReference type="RefSeq" id="WP_309799569.1">
    <property type="nucleotide sequence ID" value="NZ_BAAAHY010000007.1"/>
</dbReference>
<dbReference type="SUPFAM" id="SSF53795">
    <property type="entry name" value="PEP carboxykinase-like"/>
    <property type="match status" value="1"/>
</dbReference>
<keyword evidence="2" id="KW-1185">Reference proteome</keyword>
<accession>A0ABU1JDF4</accession>
<protein>
    <recommendedName>
        <fullName evidence="3">AAA+ ATPase domain-containing protein</fullName>
    </recommendedName>
</protein>
<reference evidence="1 2" key="1">
    <citation type="submission" date="2023-07" db="EMBL/GenBank/DDBJ databases">
        <title>Sequencing the genomes of 1000 actinobacteria strains.</title>
        <authorList>
            <person name="Klenk H.-P."/>
        </authorList>
    </citation>
    <scope>NUCLEOTIDE SEQUENCE [LARGE SCALE GENOMIC DNA]</scope>
    <source>
        <strain evidence="1 2">DSM 14555</strain>
    </source>
</reference>
<evidence type="ECO:0008006" key="3">
    <source>
        <dbReference type="Google" id="ProtNLM"/>
    </source>
</evidence>